<dbReference type="InterPro" id="IPR011010">
    <property type="entry name" value="DNA_brk_join_enz"/>
</dbReference>
<reference evidence="8 9" key="1">
    <citation type="journal article" date="2016" name="Genome Announc.">
        <title>Whole-Genome Sequence of Rummeliibacillus stabekisii Strain PP9 Isolated from Antarctic Soil.</title>
        <authorList>
            <person name="da Mota F.F."/>
            <person name="Vollu R.E."/>
            <person name="Jurelevicius D."/>
            <person name="Seldin L."/>
        </authorList>
    </citation>
    <scope>NUCLEOTIDE SEQUENCE [LARGE SCALE GENOMIC DNA]</scope>
    <source>
        <strain evidence="8 9">PP9</strain>
    </source>
</reference>
<dbReference type="InterPro" id="IPR004107">
    <property type="entry name" value="Integrase_SAM-like_N"/>
</dbReference>
<evidence type="ECO:0000259" key="7">
    <source>
        <dbReference type="PROSITE" id="PS51900"/>
    </source>
</evidence>
<dbReference type="OrthoDB" id="9803188at2"/>
<evidence type="ECO:0000313" key="8">
    <source>
        <dbReference type="EMBL" id="AMW98409.1"/>
    </source>
</evidence>
<gene>
    <name evidence="8" type="ORF">ATY39_02565</name>
</gene>
<evidence type="ECO:0000256" key="4">
    <source>
        <dbReference type="ARBA" id="ARBA00023172"/>
    </source>
</evidence>
<evidence type="ECO:0000259" key="6">
    <source>
        <dbReference type="PROSITE" id="PS51898"/>
    </source>
</evidence>
<evidence type="ECO:0008006" key="10">
    <source>
        <dbReference type="Google" id="ProtNLM"/>
    </source>
</evidence>
<dbReference type="RefSeq" id="WP_066785385.1">
    <property type="nucleotide sequence ID" value="NZ_CP014806.1"/>
</dbReference>
<dbReference type="Pfam" id="PF00589">
    <property type="entry name" value="Phage_integrase"/>
    <property type="match status" value="1"/>
</dbReference>
<dbReference type="Pfam" id="PF14659">
    <property type="entry name" value="Phage_int_SAM_3"/>
    <property type="match status" value="1"/>
</dbReference>
<dbReference type="GO" id="GO:0003677">
    <property type="term" value="F:DNA binding"/>
    <property type="evidence" value="ECO:0007669"/>
    <property type="project" value="UniProtKB-UniRule"/>
</dbReference>
<feature type="domain" description="Tyr recombinase" evidence="6">
    <location>
        <begin position="163"/>
        <end position="370"/>
    </location>
</feature>
<feature type="domain" description="Core-binding (CB)" evidence="7">
    <location>
        <begin position="65"/>
        <end position="143"/>
    </location>
</feature>
<dbReference type="GO" id="GO:0015074">
    <property type="term" value="P:DNA integration"/>
    <property type="evidence" value="ECO:0007669"/>
    <property type="project" value="UniProtKB-KW"/>
</dbReference>
<dbReference type="InterPro" id="IPR013762">
    <property type="entry name" value="Integrase-like_cat_sf"/>
</dbReference>
<dbReference type="STRING" id="241244.ATY39_02565"/>
<protein>
    <recommendedName>
        <fullName evidence="10">Integrase</fullName>
    </recommendedName>
</protein>
<keyword evidence="9" id="KW-1185">Reference proteome</keyword>
<dbReference type="CDD" id="cd01189">
    <property type="entry name" value="INT_ICEBs1_C_like"/>
    <property type="match status" value="1"/>
</dbReference>
<dbReference type="InterPro" id="IPR044068">
    <property type="entry name" value="CB"/>
</dbReference>
<dbReference type="KEGG" id="rst:ATY39_02565"/>
<dbReference type="InterPro" id="IPR002104">
    <property type="entry name" value="Integrase_catalytic"/>
</dbReference>
<evidence type="ECO:0000313" key="9">
    <source>
        <dbReference type="Proteomes" id="UP000076021"/>
    </source>
</evidence>
<dbReference type="EMBL" id="CP014806">
    <property type="protein sequence ID" value="AMW98409.1"/>
    <property type="molecule type" value="Genomic_DNA"/>
</dbReference>
<dbReference type="InterPro" id="IPR010998">
    <property type="entry name" value="Integrase_recombinase_N"/>
</dbReference>
<sequence>MASYTALGDNKYKIFVELGYNELGKRIRKTKTVTAKTEGSLKRQINAFEKEVYSQPIASLDVSSIKFSELVDKWMKSYVEPNLATNTAITYRRYLPDLLAQFGKMKVNNMKKLHIVEYLNHLEEGKSAKNRLSVLQSIFRKAVDWDIIDRSPAENLKVKKKAAERDIYDEEYITYFFKQLEKIKERDRLILKLTYFASLRRGEVLGISYDNFNFINDTVTIERSLNYNSETKKTFCGPPKGHNGGGEIRTLKLPHEFMLELEKYYVKQLEVKNNCGSSWELLDGVDIFFRNRDLKWFNPVSYTNHWAKIRERLKLKNIPLHGLRHSSASYLISSGVSAKEVQERLGHSQVQTTFNTYVHTSKKDVSKTIEAFNDLK</sequence>
<organism evidence="8 9">
    <name type="scientific">Rummeliibacillus stabekisii</name>
    <dbReference type="NCBI Taxonomy" id="241244"/>
    <lineage>
        <taxon>Bacteria</taxon>
        <taxon>Bacillati</taxon>
        <taxon>Bacillota</taxon>
        <taxon>Bacilli</taxon>
        <taxon>Bacillales</taxon>
        <taxon>Caryophanaceae</taxon>
        <taxon>Rummeliibacillus</taxon>
    </lineage>
</organism>
<dbReference type="InterPro" id="IPR050090">
    <property type="entry name" value="Tyrosine_recombinase_XerCD"/>
</dbReference>
<evidence type="ECO:0000256" key="5">
    <source>
        <dbReference type="PROSITE-ProRule" id="PRU01248"/>
    </source>
</evidence>
<dbReference type="Proteomes" id="UP000076021">
    <property type="component" value="Chromosome"/>
</dbReference>
<dbReference type="PANTHER" id="PTHR30349:SF64">
    <property type="entry name" value="PROPHAGE INTEGRASE INTD-RELATED"/>
    <property type="match status" value="1"/>
</dbReference>
<comment type="similarity">
    <text evidence="1">Belongs to the 'phage' integrase family.</text>
</comment>
<dbReference type="AlphaFoldDB" id="A0A143HAD5"/>
<evidence type="ECO:0000256" key="1">
    <source>
        <dbReference type="ARBA" id="ARBA00008857"/>
    </source>
</evidence>
<evidence type="ECO:0000256" key="2">
    <source>
        <dbReference type="ARBA" id="ARBA00022908"/>
    </source>
</evidence>
<dbReference type="Gene3D" id="1.10.150.130">
    <property type="match status" value="1"/>
</dbReference>
<evidence type="ECO:0000256" key="3">
    <source>
        <dbReference type="ARBA" id="ARBA00023125"/>
    </source>
</evidence>
<dbReference type="PANTHER" id="PTHR30349">
    <property type="entry name" value="PHAGE INTEGRASE-RELATED"/>
    <property type="match status" value="1"/>
</dbReference>
<proteinExistence type="inferred from homology"/>
<dbReference type="PROSITE" id="PS51898">
    <property type="entry name" value="TYR_RECOMBINASE"/>
    <property type="match status" value="1"/>
</dbReference>
<dbReference type="SUPFAM" id="SSF56349">
    <property type="entry name" value="DNA breaking-rejoining enzymes"/>
    <property type="match status" value="1"/>
</dbReference>
<keyword evidence="3 5" id="KW-0238">DNA-binding</keyword>
<dbReference type="PROSITE" id="PS51900">
    <property type="entry name" value="CB"/>
    <property type="match status" value="1"/>
</dbReference>
<accession>A0A143HAD5</accession>
<dbReference type="Gene3D" id="1.10.443.10">
    <property type="entry name" value="Intergrase catalytic core"/>
    <property type="match status" value="1"/>
</dbReference>
<name>A0A143HAD5_9BACL</name>
<reference evidence="9" key="2">
    <citation type="submission" date="2016-03" db="EMBL/GenBank/DDBJ databases">
        <authorList>
            <person name="Ploux O."/>
        </authorList>
    </citation>
    <scope>NUCLEOTIDE SEQUENCE [LARGE SCALE GENOMIC DNA]</scope>
    <source>
        <strain evidence="9">PP9</strain>
    </source>
</reference>
<keyword evidence="2" id="KW-0229">DNA integration</keyword>
<keyword evidence="4" id="KW-0233">DNA recombination</keyword>
<dbReference type="GO" id="GO:0006310">
    <property type="term" value="P:DNA recombination"/>
    <property type="evidence" value="ECO:0007669"/>
    <property type="project" value="UniProtKB-KW"/>
</dbReference>